<keyword evidence="2" id="KW-0378">Hydrolase</keyword>
<evidence type="ECO:0000256" key="4">
    <source>
        <dbReference type="PIRSR" id="PIRSR617867-1"/>
    </source>
</evidence>
<dbReference type="Proteomes" id="UP000307380">
    <property type="component" value="Unassembled WGS sequence"/>
</dbReference>
<dbReference type="RefSeq" id="WP_136424276.1">
    <property type="nucleotide sequence ID" value="NZ_SSSN01000005.1"/>
</dbReference>
<feature type="domain" description="Phosphotyrosine protein phosphatase I" evidence="5">
    <location>
        <begin position="1"/>
        <end position="180"/>
    </location>
</feature>
<accession>A0A4S4FVW3</accession>
<comment type="similarity">
    <text evidence="1">Belongs to the low molecular weight phosphotyrosine protein phosphatase family.</text>
</comment>
<feature type="active site" description="Nucleophile" evidence="4">
    <location>
        <position position="7"/>
    </location>
</feature>
<dbReference type="AlphaFoldDB" id="A0A4S4FVW3"/>
<dbReference type="OrthoDB" id="9784339at2"/>
<reference evidence="6 7" key="1">
    <citation type="submission" date="2019-04" db="EMBL/GenBank/DDBJ databases">
        <authorList>
            <person name="Jiang L."/>
        </authorList>
    </citation>
    <scope>NUCLEOTIDE SEQUENCE [LARGE SCALE GENOMIC DNA]</scope>
    <source>
        <strain evidence="6 7">YIM 131861</strain>
    </source>
</reference>
<gene>
    <name evidence="6" type="ORF">E6C70_09455</name>
</gene>
<dbReference type="InterPro" id="IPR023485">
    <property type="entry name" value="Ptyr_pPase"/>
</dbReference>
<dbReference type="InterPro" id="IPR036196">
    <property type="entry name" value="Ptyr_pPase_sf"/>
</dbReference>
<evidence type="ECO:0000259" key="5">
    <source>
        <dbReference type="SMART" id="SM00226"/>
    </source>
</evidence>
<dbReference type="SMART" id="SM00226">
    <property type="entry name" value="LMWPc"/>
    <property type="match status" value="1"/>
</dbReference>
<dbReference type="InterPro" id="IPR050438">
    <property type="entry name" value="LMW_PTPase"/>
</dbReference>
<evidence type="ECO:0000256" key="3">
    <source>
        <dbReference type="ARBA" id="ARBA00022912"/>
    </source>
</evidence>
<dbReference type="PRINTS" id="PR00719">
    <property type="entry name" value="LMWPTPASE"/>
</dbReference>
<dbReference type="EMBL" id="SSSN01000005">
    <property type="protein sequence ID" value="THG34478.1"/>
    <property type="molecule type" value="Genomic_DNA"/>
</dbReference>
<sequence length="189" mass="20225">MRVLAVCTGNVCRSPLAQLVLASELREHPQVTVLSAGTHALVGEPMTERMRSVATGLGLEGAAAHRARQLTRELIAEADLILGLTREHRRRIVELDPLALRRTFTLREFARLSGGLKGEAAGTDVGDAALAVAVGGMRGRVAPPTRPEDDDVIDPYRRSAAVYARSAGQLVPAARTTADVLRRFVTASD</sequence>
<dbReference type="PANTHER" id="PTHR11717">
    <property type="entry name" value="LOW MOLECULAR WEIGHT PROTEIN TYROSINE PHOSPHATASE"/>
    <property type="match status" value="1"/>
</dbReference>
<feature type="active site" description="Nucleophile" evidence="4">
    <location>
        <position position="13"/>
    </location>
</feature>
<evidence type="ECO:0000256" key="2">
    <source>
        <dbReference type="ARBA" id="ARBA00022801"/>
    </source>
</evidence>
<organism evidence="6 7">
    <name type="scientific">Orlajensenia flava</name>
    <dbReference type="NCBI Taxonomy" id="2565934"/>
    <lineage>
        <taxon>Bacteria</taxon>
        <taxon>Bacillati</taxon>
        <taxon>Actinomycetota</taxon>
        <taxon>Actinomycetes</taxon>
        <taxon>Micrococcales</taxon>
        <taxon>Microbacteriaceae</taxon>
        <taxon>Orlajensenia</taxon>
    </lineage>
</organism>
<dbReference type="SUPFAM" id="SSF52788">
    <property type="entry name" value="Phosphotyrosine protein phosphatases I"/>
    <property type="match status" value="1"/>
</dbReference>
<evidence type="ECO:0000256" key="1">
    <source>
        <dbReference type="ARBA" id="ARBA00011063"/>
    </source>
</evidence>
<dbReference type="Gene3D" id="3.40.50.2300">
    <property type="match status" value="1"/>
</dbReference>
<keyword evidence="7" id="KW-1185">Reference proteome</keyword>
<keyword evidence="3" id="KW-0904">Protein phosphatase</keyword>
<dbReference type="InterPro" id="IPR017867">
    <property type="entry name" value="Tyr_phospatase_low_mol_wt"/>
</dbReference>
<name>A0A4S4FVW3_9MICO</name>
<proteinExistence type="inferred from homology"/>
<evidence type="ECO:0000313" key="6">
    <source>
        <dbReference type="EMBL" id="THG34478.1"/>
    </source>
</evidence>
<evidence type="ECO:0000313" key="7">
    <source>
        <dbReference type="Proteomes" id="UP000307380"/>
    </source>
</evidence>
<comment type="caution">
    <text evidence="6">The sequence shown here is derived from an EMBL/GenBank/DDBJ whole genome shotgun (WGS) entry which is preliminary data.</text>
</comment>
<protein>
    <submittedName>
        <fullName evidence="6">Low molecular weight phosphatase family protein</fullName>
    </submittedName>
</protein>
<dbReference type="PANTHER" id="PTHR11717:SF31">
    <property type="entry name" value="LOW MOLECULAR WEIGHT PROTEIN-TYROSINE-PHOSPHATASE ETP-RELATED"/>
    <property type="match status" value="1"/>
</dbReference>
<dbReference type="Pfam" id="PF01451">
    <property type="entry name" value="LMWPc"/>
    <property type="match status" value="1"/>
</dbReference>
<dbReference type="GO" id="GO:0004725">
    <property type="term" value="F:protein tyrosine phosphatase activity"/>
    <property type="evidence" value="ECO:0007669"/>
    <property type="project" value="InterPro"/>
</dbReference>